<sequence>MRKREFPER</sequence>
<evidence type="ECO:0000313" key="1">
    <source>
        <dbReference type="EMBL" id="VVW29857.1"/>
    </source>
</evidence>
<gene>
    <name evidence="1" type="ORF">NYM_LOCUS17156</name>
</gene>
<reference evidence="1" key="1">
    <citation type="submission" date="2019-09" db="EMBL/GenBank/DDBJ databases">
        <authorList>
            <person name="Zhang L."/>
        </authorList>
    </citation>
    <scope>NUCLEOTIDE SEQUENCE</scope>
</reference>
<protein>
    <submittedName>
        <fullName evidence="1">Uncharacterized protein</fullName>
    </submittedName>
</protein>
<dbReference type="EMBL" id="LR721782">
    <property type="protein sequence ID" value="VVW29857.1"/>
    <property type="molecule type" value="Genomic_DNA"/>
</dbReference>
<proteinExistence type="predicted"/>
<name>A0A5K1CQC4_9MAGN</name>
<accession>A0A5K1CQC4</accession>
<organism evidence="1">
    <name type="scientific">Nymphaea colorata</name>
    <name type="common">pocket water lily</name>
    <dbReference type="NCBI Taxonomy" id="210225"/>
    <lineage>
        <taxon>Eukaryota</taxon>
        <taxon>Viridiplantae</taxon>
        <taxon>Streptophyta</taxon>
        <taxon>Embryophyta</taxon>
        <taxon>Tracheophyta</taxon>
        <taxon>Spermatophyta</taxon>
        <taxon>Magnoliopsida</taxon>
        <taxon>Nymphaeales</taxon>
        <taxon>Nymphaeaceae</taxon>
        <taxon>Nymphaea</taxon>
    </lineage>
</organism>